<keyword evidence="6" id="KW-0969">Cilium</keyword>
<dbReference type="RefSeq" id="XP_052126307.1">
    <property type="nucleotide sequence ID" value="XM_052270347.1"/>
</dbReference>
<feature type="compositionally biased region" description="Acidic residues" evidence="12">
    <location>
        <begin position="106"/>
        <end position="119"/>
    </location>
</feature>
<evidence type="ECO:0000313" key="13">
    <source>
        <dbReference type="Proteomes" id="UP000504606"/>
    </source>
</evidence>
<comment type="subcellular location">
    <subcellularLocation>
        <location evidence="1">Cytoplasm</location>
        <location evidence="1">Cytoskeleton</location>
        <location evidence="1">Flagellum axoneme</location>
    </subcellularLocation>
    <subcellularLocation>
        <location evidence="9">Dynein axonemal particle</location>
    </subcellularLocation>
</comment>
<sequence length="769" mass="85444">MGSIIRATYRPGDLLRENVRIFDENDVDVTPLPLVFNGFDDEEDEEEDAIVDLTFQDTEQVVRTTTESYIAALPEDRTPTPSSGAGASAAGSGHRTEGSSQGGGEDGGEEDAEEGDIDDTASTPPPRIPTPILQALQAIRHYKPAPEPRTTYFLAETPTFWLFELPSKCLPWNGPDAGDEAAQSRREDGHYFWLTYAEGRLRHRHDAEAQTPVTLTKKQRTQTLAVHSSTVQLFATEWDLYDTFRKVNIASRLAGRGPARSNAIVPKGEATTAHSARSIGVSTTTAADDAARARNGWARLAAATAREAASRTTIIRIGEQPVSPRRRLLRSSQDLLESREFRLAATICERLLASNSYRRRQEIFIGHPRLLTRQKPSEFRYTVTRLFELYNQDTQGLPVTGVAWNGKDNTILAAGYGCYLLSDSSRTGLVCCWSIKNPFQPERIYRLDSAVTALNFSSERPNLLAVGVQSGLVYIVDVSLYASDPRAVRQLRSDKAPMAYAPLWDVQWFTYTDFVASTEEVLTVGDDGWVCKWNLDRDWESYPLCRVQYYPEREDLLRRADPAACEVRVLSALCVTLLPGTRYLVATKDGVVAECHVHQRASRPTLTTAHAGPIYAIRRSPFCGNLYLTAGADWTACLWLRGWDEPLVKLNSPQNAAVEAAAWSPSHATLIATVSGRELQVWDVGRRAASARPVAVVPNERSVRYTRVDWARDGLSLLSGDRAGHVWVHHLGELPHRPRLAREALVAALSPLVPPHRRPLLREKLLSDD</sequence>
<evidence type="ECO:0000256" key="3">
    <source>
        <dbReference type="ARBA" id="ARBA00022574"/>
    </source>
</evidence>
<feature type="compositionally biased region" description="Low complexity" evidence="12">
    <location>
        <begin position="82"/>
        <end position="93"/>
    </location>
</feature>
<evidence type="ECO:0000256" key="10">
    <source>
        <dbReference type="ARBA" id="ARBA00040002"/>
    </source>
</evidence>
<dbReference type="InterPro" id="IPR001680">
    <property type="entry name" value="WD40_rpt"/>
</dbReference>
<dbReference type="GO" id="GO:0120293">
    <property type="term" value="C:dynein axonemal particle"/>
    <property type="evidence" value="ECO:0007669"/>
    <property type="project" value="UniProtKB-SubCell"/>
</dbReference>
<dbReference type="OrthoDB" id="10259804at2759"/>
<dbReference type="GO" id="GO:0045504">
    <property type="term" value="F:dynein heavy chain binding"/>
    <property type="evidence" value="ECO:0007669"/>
    <property type="project" value="TreeGrafter"/>
</dbReference>
<evidence type="ECO:0000256" key="7">
    <source>
        <dbReference type="ARBA" id="ARBA00023212"/>
    </source>
</evidence>
<evidence type="ECO:0000256" key="2">
    <source>
        <dbReference type="ARBA" id="ARBA00022490"/>
    </source>
</evidence>
<evidence type="ECO:0000313" key="14">
    <source>
        <dbReference type="RefSeq" id="XP_052126307.1"/>
    </source>
</evidence>
<dbReference type="InterPro" id="IPR050687">
    <property type="entry name" value="Dynein_IC"/>
</dbReference>
<keyword evidence="13" id="KW-1185">Reference proteome</keyword>
<evidence type="ECO:0000256" key="11">
    <source>
        <dbReference type="ARBA" id="ARBA00041557"/>
    </source>
</evidence>
<keyword evidence="2" id="KW-0963">Cytoplasm</keyword>
<dbReference type="GO" id="GO:0003341">
    <property type="term" value="P:cilium movement"/>
    <property type="evidence" value="ECO:0007669"/>
    <property type="project" value="TreeGrafter"/>
</dbReference>
<keyword evidence="3" id="KW-0853">WD repeat</keyword>
<evidence type="ECO:0000256" key="12">
    <source>
        <dbReference type="SAM" id="MobiDB-lite"/>
    </source>
</evidence>
<feature type="region of interest" description="Disordered" evidence="12">
    <location>
        <begin position="71"/>
        <end position="129"/>
    </location>
</feature>
<dbReference type="InterPro" id="IPR036322">
    <property type="entry name" value="WD40_repeat_dom_sf"/>
</dbReference>
<evidence type="ECO:0000256" key="5">
    <source>
        <dbReference type="ARBA" id="ARBA00022846"/>
    </source>
</evidence>
<dbReference type="GO" id="GO:0045503">
    <property type="term" value="F:dynein light chain binding"/>
    <property type="evidence" value="ECO:0007669"/>
    <property type="project" value="TreeGrafter"/>
</dbReference>
<dbReference type="Proteomes" id="UP000504606">
    <property type="component" value="Unplaced"/>
</dbReference>
<gene>
    <name evidence="14" type="primary">LOC113204002</name>
</gene>
<dbReference type="InterPro" id="IPR015943">
    <property type="entry name" value="WD40/YVTN_repeat-like_dom_sf"/>
</dbReference>
<evidence type="ECO:0000256" key="6">
    <source>
        <dbReference type="ARBA" id="ARBA00023069"/>
    </source>
</evidence>
<keyword evidence="4" id="KW-0677">Repeat</keyword>
<organism evidence="13 14">
    <name type="scientific">Frankliniella occidentalis</name>
    <name type="common">Western flower thrips</name>
    <name type="synonym">Euthrips occidentalis</name>
    <dbReference type="NCBI Taxonomy" id="133901"/>
    <lineage>
        <taxon>Eukaryota</taxon>
        <taxon>Metazoa</taxon>
        <taxon>Ecdysozoa</taxon>
        <taxon>Arthropoda</taxon>
        <taxon>Hexapoda</taxon>
        <taxon>Insecta</taxon>
        <taxon>Pterygota</taxon>
        <taxon>Neoptera</taxon>
        <taxon>Paraneoptera</taxon>
        <taxon>Thysanoptera</taxon>
        <taxon>Terebrantia</taxon>
        <taxon>Thripoidea</taxon>
        <taxon>Thripidae</taxon>
        <taxon>Frankliniella</taxon>
    </lineage>
</organism>
<evidence type="ECO:0000256" key="4">
    <source>
        <dbReference type="ARBA" id="ARBA00022737"/>
    </source>
</evidence>
<keyword evidence="7" id="KW-0206">Cytoskeleton</keyword>
<reference evidence="14" key="1">
    <citation type="submission" date="2025-08" db="UniProtKB">
        <authorList>
            <consortium name="RefSeq"/>
        </authorList>
    </citation>
    <scope>IDENTIFICATION</scope>
    <source>
        <tissue evidence="14">Whole organism</tissue>
    </source>
</reference>
<keyword evidence="8" id="KW-0966">Cell projection</keyword>
<accession>A0A9C6UA03</accession>
<proteinExistence type="predicted"/>
<dbReference type="SMART" id="SM00320">
    <property type="entry name" value="WD40"/>
    <property type="match status" value="6"/>
</dbReference>
<keyword evidence="5" id="KW-0282">Flagellum</keyword>
<dbReference type="PANTHER" id="PTHR12442:SF12">
    <property type="entry name" value="DYNEIN AXONEMAL INTERMEDIATE CHAIN 4"/>
    <property type="match status" value="1"/>
</dbReference>
<evidence type="ECO:0000256" key="9">
    <source>
        <dbReference type="ARBA" id="ARBA00024190"/>
    </source>
</evidence>
<dbReference type="Gene3D" id="2.130.10.10">
    <property type="entry name" value="YVTN repeat-like/Quinoprotein amine dehydrogenase"/>
    <property type="match status" value="2"/>
</dbReference>
<protein>
    <recommendedName>
        <fullName evidence="10">Dynein axonemal intermediate chain 4</fullName>
    </recommendedName>
    <alternativeName>
        <fullName evidence="11">WD repeat-containing protein 78</fullName>
    </alternativeName>
</protein>
<name>A0A9C6UA03_FRAOC</name>
<evidence type="ECO:0000256" key="8">
    <source>
        <dbReference type="ARBA" id="ARBA00023273"/>
    </source>
</evidence>
<evidence type="ECO:0000256" key="1">
    <source>
        <dbReference type="ARBA" id="ARBA00004611"/>
    </source>
</evidence>
<dbReference type="SUPFAM" id="SSF50978">
    <property type="entry name" value="WD40 repeat-like"/>
    <property type="match status" value="1"/>
</dbReference>
<dbReference type="KEGG" id="foc:113204002"/>
<dbReference type="GeneID" id="113204002"/>
<dbReference type="AlphaFoldDB" id="A0A9C6UA03"/>
<dbReference type="GO" id="GO:0005858">
    <property type="term" value="C:axonemal dynein complex"/>
    <property type="evidence" value="ECO:0007669"/>
    <property type="project" value="TreeGrafter"/>
</dbReference>
<dbReference type="PANTHER" id="PTHR12442">
    <property type="entry name" value="DYNEIN INTERMEDIATE CHAIN"/>
    <property type="match status" value="1"/>
</dbReference>